<accession>B9CZ75</accession>
<dbReference type="STRING" id="553218.CAMRE0001_1654"/>
<proteinExistence type="predicted"/>
<evidence type="ECO:0000313" key="1">
    <source>
        <dbReference type="EMBL" id="EEF14987.1"/>
    </source>
</evidence>
<dbReference type="EMBL" id="ACFU01000003">
    <property type="protein sequence ID" value="EEF14987.1"/>
    <property type="molecule type" value="Genomic_DNA"/>
</dbReference>
<name>B9CZ75_CAMRE</name>
<comment type="caution">
    <text evidence="1">The sequence shown here is derived from an EMBL/GenBank/DDBJ whole genome shotgun (WGS) entry which is preliminary data.</text>
</comment>
<reference evidence="1 2" key="1">
    <citation type="submission" date="2008-08" db="EMBL/GenBank/DDBJ databases">
        <authorList>
            <person name="Madupu R."/>
            <person name="Durkin A.S."/>
            <person name="Torralba M."/>
            <person name="Methe B."/>
            <person name="Sutton G.G."/>
            <person name="Strausberg R.L."/>
            <person name="Nelson K.E."/>
        </authorList>
    </citation>
    <scope>NUCLEOTIDE SEQUENCE [LARGE SCALE GENOMIC DNA]</scope>
    <source>
        <strain evidence="1 2">RM3267</strain>
    </source>
</reference>
<protein>
    <submittedName>
        <fullName evidence="1">Uncharacterized protein</fullName>
    </submittedName>
</protein>
<evidence type="ECO:0000313" key="2">
    <source>
        <dbReference type="Proteomes" id="UP000003082"/>
    </source>
</evidence>
<organism evidence="1 2">
    <name type="scientific">Campylobacter rectus RM3267</name>
    <dbReference type="NCBI Taxonomy" id="553218"/>
    <lineage>
        <taxon>Bacteria</taxon>
        <taxon>Pseudomonadati</taxon>
        <taxon>Campylobacterota</taxon>
        <taxon>Epsilonproteobacteria</taxon>
        <taxon>Campylobacterales</taxon>
        <taxon>Campylobacteraceae</taxon>
        <taxon>Campylobacter</taxon>
    </lineage>
</organism>
<gene>
    <name evidence="1" type="ORF">CAMRE0001_1654</name>
</gene>
<keyword evidence="2" id="KW-1185">Reference proteome</keyword>
<sequence>MRQNFAVKILRKDAAWFLKRAVKFSYARFGFCERFDFCAQFG</sequence>
<dbReference type="AlphaFoldDB" id="B9CZ75"/>
<dbReference type="Proteomes" id="UP000003082">
    <property type="component" value="Unassembled WGS sequence"/>
</dbReference>